<dbReference type="KEGG" id="mlt:VC82_1635"/>
<evidence type="ECO:0000313" key="2">
    <source>
        <dbReference type="Proteomes" id="UP000032726"/>
    </source>
</evidence>
<keyword evidence="2" id="KW-1185">Reference proteome</keyword>
<dbReference type="STRING" id="516051.VC82_1635"/>
<protein>
    <submittedName>
        <fullName evidence="1">Uncharacterized protein</fullName>
    </submittedName>
</protein>
<proteinExistence type="predicted"/>
<sequence length="167" mass="19260">MLRYKMLIAVLFLLSACKNESQNASGTEQASQEVGFDYRKMPKRVEINEKASDVLDQWEEFGNFSRSFDILYRARNNADLILALDDLIEKEKLLAASDHPELFDKAQIKSRQKVVRTFLLKARALAVENRDPTEAIVEMLEAYNAYRNQFNVLVNNPLDSKLILDEE</sequence>
<dbReference type="PROSITE" id="PS51257">
    <property type="entry name" value="PROKAR_LIPOPROTEIN"/>
    <property type="match status" value="1"/>
</dbReference>
<gene>
    <name evidence="1" type="ORF">VC82_1635</name>
</gene>
<name>A0A0D5YTM4_9FLAO</name>
<dbReference type="Proteomes" id="UP000032726">
    <property type="component" value="Chromosome"/>
</dbReference>
<reference evidence="1 2" key="1">
    <citation type="submission" date="2015-03" db="EMBL/GenBank/DDBJ databases">
        <title>Complete genome sequence of Muricauda lutaonensis CC-HSB-11T, isolated from a coastal hot spring.</title>
        <authorList>
            <person name="Kim K.M."/>
        </authorList>
    </citation>
    <scope>NUCLEOTIDE SEQUENCE [LARGE SCALE GENOMIC DNA]</scope>
    <source>
        <strain evidence="1 2">CC-HSB-11</strain>
    </source>
</reference>
<organism evidence="1 2">
    <name type="scientific">Flagellimonas lutaonensis</name>
    <dbReference type="NCBI Taxonomy" id="516051"/>
    <lineage>
        <taxon>Bacteria</taxon>
        <taxon>Pseudomonadati</taxon>
        <taxon>Bacteroidota</taxon>
        <taxon>Flavobacteriia</taxon>
        <taxon>Flavobacteriales</taxon>
        <taxon>Flavobacteriaceae</taxon>
        <taxon>Flagellimonas</taxon>
    </lineage>
</organism>
<dbReference type="EMBL" id="CP011071">
    <property type="protein sequence ID" value="AKA35249.1"/>
    <property type="molecule type" value="Genomic_DNA"/>
</dbReference>
<dbReference type="OrthoDB" id="1443520at2"/>
<dbReference type="HOGENOM" id="CLU_1618388_0_0_10"/>
<dbReference type="AlphaFoldDB" id="A0A0D5YTM4"/>
<dbReference type="RefSeq" id="WP_157518027.1">
    <property type="nucleotide sequence ID" value="NZ_CP011071.1"/>
</dbReference>
<evidence type="ECO:0000313" key="1">
    <source>
        <dbReference type="EMBL" id="AKA35249.1"/>
    </source>
</evidence>
<accession>A0A0D5YTM4</accession>